<dbReference type="InterPro" id="IPR000477">
    <property type="entry name" value="RT_dom"/>
</dbReference>
<dbReference type="CDD" id="cd01647">
    <property type="entry name" value="RT_LTR"/>
    <property type="match status" value="1"/>
</dbReference>
<evidence type="ECO:0000313" key="3">
    <source>
        <dbReference type="EMBL" id="SPD02872.1"/>
    </source>
</evidence>
<evidence type="ECO:0000256" key="1">
    <source>
        <dbReference type="SAM" id="MobiDB-lite"/>
    </source>
</evidence>
<dbReference type="PANTHER" id="PTHR37984">
    <property type="entry name" value="PROTEIN CBG26694"/>
    <property type="match status" value="1"/>
</dbReference>
<gene>
    <name evidence="3" type="ORF">FSB_LOCUS30754</name>
</gene>
<dbReference type="SUPFAM" id="SSF56672">
    <property type="entry name" value="DNA/RNA polymerases"/>
    <property type="match status" value="1"/>
</dbReference>
<dbReference type="AlphaFoldDB" id="A0A2N9GT53"/>
<feature type="compositionally biased region" description="Polar residues" evidence="1">
    <location>
        <begin position="1"/>
        <end position="18"/>
    </location>
</feature>
<feature type="compositionally biased region" description="Basic and acidic residues" evidence="1">
    <location>
        <begin position="19"/>
        <end position="56"/>
    </location>
</feature>
<dbReference type="InterPro" id="IPR043502">
    <property type="entry name" value="DNA/RNA_pol_sf"/>
</dbReference>
<dbReference type="Gene3D" id="3.30.70.270">
    <property type="match status" value="3"/>
</dbReference>
<feature type="domain" description="Reverse transcriptase" evidence="2">
    <location>
        <begin position="379"/>
        <end position="480"/>
    </location>
</feature>
<dbReference type="InterPro" id="IPR050951">
    <property type="entry name" value="Retrovirus_Pol_polyprotein"/>
</dbReference>
<dbReference type="PANTHER" id="PTHR37984:SF5">
    <property type="entry name" value="PROTEIN NYNRIN-LIKE"/>
    <property type="match status" value="1"/>
</dbReference>
<dbReference type="Pfam" id="PF00078">
    <property type="entry name" value="RVT_1"/>
    <property type="match status" value="1"/>
</dbReference>
<name>A0A2N9GT53_FAGSY</name>
<evidence type="ECO:0000259" key="2">
    <source>
        <dbReference type="Pfam" id="PF00078"/>
    </source>
</evidence>
<proteinExistence type="predicted"/>
<sequence length="659" mass="74944">MPPRTRQASAYTVNSKAESQNHEQEQHQPKQNIPDEKSYEVKNDHQDGQNHHEKPQQESGSHNNKDEPFIIMLDVADLLQQEREKIPKEPRHFVRKPPYLAKLLKQPYPNKYVVPTFSLFDGLSGSAFVHVSKFIDSMGPYADNGDLCFCGSISHASWQTLLAQAPTHIFNLSPICEGCGGPDCPQQEGHESREGSSQPSYYAIEEPDDSELADATGKSAVAEESTTANPKVSAKVEYEVIDLSSDSNVQKPVSISAFLFALEITQLVAFFKEYQDVFAWQYNEMPRIDPTLVAHSLNVETGAKPMVQPMRTFHSEVEAQISQEVKKLLSAGFIKPIWHPRWLSNIVPMKKKNDQIRCYVDFRDLNKACPKDEFPLPNMDLLIDSTTAFRTPIGNFYYTVMPFGLKNVETTYQRTMMAMFHDMIHREIEDCVDDIVVKSKEREDHFTILRKVFERCRLYKLKMNPLKCAYGFSTNKFLGFLVHQRGMDVDPMRASTIATMKPPTTHKELKSFLGKLSYIRRFIPSLTAITSTFAPLLKKGVPFRWSLECQQAFEKWLLQLSQYEIITETPITIKSQAIADLLAQFPGEDKTIVSDEVLGKVDEVLMADTIWTLRFDGSSTAVSSGVGIVLFRDDGKLYQSLLSLIFHDLTMPRSMRLIL</sequence>
<accession>A0A2N9GT53</accession>
<feature type="region of interest" description="Disordered" evidence="1">
    <location>
        <begin position="1"/>
        <end position="65"/>
    </location>
</feature>
<dbReference type="EMBL" id="OIVN01002347">
    <property type="protein sequence ID" value="SPD02872.1"/>
    <property type="molecule type" value="Genomic_DNA"/>
</dbReference>
<dbReference type="InterPro" id="IPR043128">
    <property type="entry name" value="Rev_trsase/Diguanyl_cyclase"/>
</dbReference>
<reference evidence="3" key="1">
    <citation type="submission" date="2018-02" db="EMBL/GenBank/DDBJ databases">
        <authorList>
            <person name="Cohen D.B."/>
            <person name="Kent A.D."/>
        </authorList>
    </citation>
    <scope>NUCLEOTIDE SEQUENCE</scope>
</reference>
<dbReference type="Gene3D" id="3.10.10.10">
    <property type="entry name" value="HIV Type 1 Reverse Transcriptase, subunit A, domain 1"/>
    <property type="match status" value="2"/>
</dbReference>
<protein>
    <recommendedName>
        <fullName evidence="2">Reverse transcriptase domain-containing protein</fullName>
    </recommendedName>
</protein>
<organism evidence="3">
    <name type="scientific">Fagus sylvatica</name>
    <name type="common">Beechnut</name>
    <dbReference type="NCBI Taxonomy" id="28930"/>
    <lineage>
        <taxon>Eukaryota</taxon>
        <taxon>Viridiplantae</taxon>
        <taxon>Streptophyta</taxon>
        <taxon>Embryophyta</taxon>
        <taxon>Tracheophyta</taxon>
        <taxon>Spermatophyta</taxon>
        <taxon>Magnoliopsida</taxon>
        <taxon>eudicotyledons</taxon>
        <taxon>Gunneridae</taxon>
        <taxon>Pentapetalae</taxon>
        <taxon>rosids</taxon>
        <taxon>fabids</taxon>
        <taxon>Fagales</taxon>
        <taxon>Fagaceae</taxon>
        <taxon>Fagus</taxon>
    </lineage>
</organism>